<evidence type="ECO:0000313" key="3">
    <source>
        <dbReference type="WBParaSite" id="TASK_0000928201-mRNA-1"/>
    </source>
</evidence>
<keyword evidence="2" id="KW-1185">Reference proteome</keyword>
<dbReference type="WBParaSite" id="TASK_0000928201-mRNA-1">
    <property type="protein sequence ID" value="TASK_0000928201-mRNA-1"/>
    <property type="gene ID" value="TASK_0000928201"/>
</dbReference>
<dbReference type="AlphaFoldDB" id="A0A158RAG7"/>
<evidence type="ECO:0000313" key="2">
    <source>
        <dbReference type="Proteomes" id="UP000282613"/>
    </source>
</evidence>
<accession>A0A158RAG7</accession>
<gene>
    <name evidence="1" type="ORF">TASK_LOCUS9283</name>
</gene>
<evidence type="ECO:0000313" key="1">
    <source>
        <dbReference type="EMBL" id="VDK42637.1"/>
    </source>
</evidence>
<reference evidence="3" key="1">
    <citation type="submission" date="2016-04" db="UniProtKB">
        <authorList>
            <consortium name="WormBaseParasite"/>
        </authorList>
    </citation>
    <scope>IDENTIFICATION</scope>
</reference>
<dbReference type="EMBL" id="UYRS01019073">
    <property type="protein sequence ID" value="VDK42637.1"/>
    <property type="molecule type" value="Genomic_DNA"/>
</dbReference>
<name>A0A158RAG7_TAEAS</name>
<proteinExistence type="predicted"/>
<sequence length="402" mass="43900">MLTALAGGDIADAVVAATTDVGVAGAADEVISVGATGGVRVASVVVDGEGEKEEEEEEEEEVGAEVEVDGLVVTQIVVAKFVDIFTSPDSDRELEVEVVVKFEKGLSKLCLANIHLECIPSLSAWCQKRSSRSLSPFFVLILCCVMHRMAWYCSEMKRIDLEWKGVWSSLRWRTTSWPWLRPSHVPPLLSSLDESAQSGLTVIVDESVDRDVGNVVMRCHHRFIRHGSKEFHSVLKVRVSFGVLLLVRLKICFVLLSPKSAKCRKDEDEDEDEEVGGVKIERAGNLSHLANGERREDGEEVGGVQLVSSSGEATTGARSCSESFMLLYLSGLDCNELDLTVVTCLRATCLREVGSNLWSLQCLVLDLRSGMAVLKVVIVCWNGEHAGGGLDELVAPLLNDWI</sequence>
<protein>
    <submittedName>
        <fullName evidence="1 3">Uncharacterized protein</fullName>
    </submittedName>
</protein>
<organism evidence="3">
    <name type="scientific">Taenia asiatica</name>
    <name type="common">Asian tapeworm</name>
    <dbReference type="NCBI Taxonomy" id="60517"/>
    <lineage>
        <taxon>Eukaryota</taxon>
        <taxon>Metazoa</taxon>
        <taxon>Spiralia</taxon>
        <taxon>Lophotrochozoa</taxon>
        <taxon>Platyhelminthes</taxon>
        <taxon>Cestoda</taxon>
        <taxon>Eucestoda</taxon>
        <taxon>Cyclophyllidea</taxon>
        <taxon>Taeniidae</taxon>
        <taxon>Taenia</taxon>
    </lineage>
</organism>
<dbReference type="Proteomes" id="UP000282613">
    <property type="component" value="Unassembled WGS sequence"/>
</dbReference>
<reference evidence="1 2" key="2">
    <citation type="submission" date="2018-11" db="EMBL/GenBank/DDBJ databases">
        <authorList>
            <consortium name="Pathogen Informatics"/>
        </authorList>
    </citation>
    <scope>NUCLEOTIDE SEQUENCE [LARGE SCALE GENOMIC DNA]</scope>
</reference>